<dbReference type="PROSITE" id="PS50967">
    <property type="entry name" value="HRDC"/>
    <property type="match status" value="1"/>
</dbReference>
<dbReference type="SMART" id="SM00487">
    <property type="entry name" value="DEXDc"/>
    <property type="match status" value="1"/>
</dbReference>
<dbReference type="GO" id="GO:0031573">
    <property type="term" value="P:mitotic intra-S DNA damage checkpoint signaling"/>
    <property type="evidence" value="ECO:0007669"/>
    <property type="project" value="UniProtKB-ARBA"/>
</dbReference>
<dbReference type="CDD" id="cd17920">
    <property type="entry name" value="DEXHc_RecQ"/>
    <property type="match status" value="1"/>
</dbReference>
<dbReference type="SMART" id="SM00341">
    <property type="entry name" value="HRDC"/>
    <property type="match status" value="1"/>
</dbReference>
<dbReference type="InterPro" id="IPR004589">
    <property type="entry name" value="DNA_helicase_ATP-dep_RecQ"/>
</dbReference>
<evidence type="ECO:0000256" key="1">
    <source>
        <dbReference type="ARBA" id="ARBA00001947"/>
    </source>
</evidence>
<organism evidence="17">
    <name type="scientific">Phaffia rhodozyma</name>
    <name type="common">Yeast</name>
    <name type="synonym">Xanthophyllomyces dendrorhous</name>
    <dbReference type="NCBI Taxonomy" id="264483"/>
    <lineage>
        <taxon>Eukaryota</taxon>
        <taxon>Fungi</taxon>
        <taxon>Dikarya</taxon>
        <taxon>Basidiomycota</taxon>
        <taxon>Agaricomycotina</taxon>
        <taxon>Tremellomycetes</taxon>
        <taxon>Cystofilobasidiales</taxon>
        <taxon>Mrakiaceae</taxon>
        <taxon>Phaffia</taxon>
    </lineage>
</organism>
<sequence>MTTPRNNLDETLNRLKSSSVRPTSSTSKIRQVLEQEMALSLGSSMTSVVRATTSKTSMANRGKPLEKKPSIESKPSISTPRQIALASAIDSTNRKRPSPTAIKNDSPTSGSKKPKTVAYTVSQKSTPSQRSNKLEDFSMSSQKPPGVVSLDGDSMVKQEPVRASTRKMKIEIPSTQSSPLPRSGRYVKTKKKQDRSSAPSSAYGYDEDQEEILVKAMTEMDDSEFKPVIPPSTKALSSSNIHTAPFSDPAPFGSKAAPRSSAPPVVPSIPGWQPLDLQMLKNQQMEIMTRLLDVMSEQKSSSMSVDQQEALEDEECALRQNLFDVKAIIASREGKRESSTPLLTPLGPSTPTSSSSRLPSVPLPASSTALHIDPPQISHRSAPSPRRVHTSSSQLSRTQQSHRNQQSTRAVNLDNGADICLVSDDEKEEQASELAMLDHIEAVYDVDEYEEESPMMERQREEEEIQELEIVERPQTISFQRGPGASLEGSAINSKGKGKGPVIVEDYSELCAGFDLDDYTFSDDIQSVDPPLPSTKPATVQTTLNFVPQMTPPPAYGDIVPCPPPSSRIRPSPSSARSARLALAKTLPGSSRAEHSFPWSVEALSVLAKRFRLKAFRDKQLEAINGTLAGKDVFVLMPTGGGKSLCYQLPSQVTLGKTSGVTIVVSPLISLIQDQVAHLHAIGIPAIAFTGDLPAAEKKRAITFLNGGESGMESIDGGIVYVTPEMLGKSAQFQSLLRSIYRRGKLARFVIDEAHCVSSWGHDFRPDYRDLGALKTEYPGTPLMALTATANFQVRDDIIRSLRLENCVTITSSFNRANLIYEVRPKTKKVTEEIATFIREQHAGSSGIVYASSRDGCEKVAKDLRDQYAINAAHYHAGMTKDDREITQINWQSGEIQVIVATVAFGMGIDKADVRFVIHFALPRSLEGYYQETGRAGRDGQPSDCVLFYSWGDTKSIFNSIARDKNLNWAQKERQNDNVRGVLRFCTNKTDCRRRQILAFFGEDFDAANCQQTCDVCVAVDTGTIDVRDVTSDALKALRLVQNVVESGRRITMKQAVGIFRGSNAKVNDIDIADIPEHGAGKSYDISDAERLFENLLIEQGFSETYISNGSGFSSAYIQLGKAHTEFLFKGRQIQMAFRQNTPRKMKASKPTKAKPKYGKAGKNLTDSSVVFDDDQEEDQFRDMEIHEDQPLFTKASSLNSVRAPLSRQQSATNASNDDIFGGHPAPQQNSSESFYADLIAVRFRIADQRKLKITDVFDDEIIEMMALSLPLNEQEFLDIEGVTQERFNMYGKMFLPTLKRLSRAANTSVHIPPSVSSTVPAVAPPSRSTPRTISKPLDIQQFAYDQSAGRGTGSRATASASSGYSKPPTKSRSETSAPARRGGASNVPVRKPNGSSFIRPMIP</sequence>
<comment type="cofactor">
    <cofactor evidence="1">
        <name>Zn(2+)</name>
        <dbReference type="ChEBI" id="CHEBI:29105"/>
    </cofactor>
</comment>
<evidence type="ECO:0000259" key="14">
    <source>
        <dbReference type="PROSITE" id="PS50967"/>
    </source>
</evidence>
<dbReference type="EMBL" id="LN483211">
    <property type="protein sequence ID" value="CDZ97553.1"/>
    <property type="molecule type" value="Genomic_DNA"/>
</dbReference>
<feature type="compositionally biased region" description="Polar residues" evidence="13">
    <location>
        <begin position="1203"/>
        <end position="1217"/>
    </location>
</feature>
<dbReference type="GO" id="GO:0031422">
    <property type="term" value="C:RecQ family helicase-topoisomerase III complex"/>
    <property type="evidence" value="ECO:0007669"/>
    <property type="project" value="UniProtKB-ARBA"/>
</dbReference>
<feature type="compositionally biased region" description="Polar residues" evidence="13">
    <location>
        <begin position="119"/>
        <end position="131"/>
    </location>
</feature>
<evidence type="ECO:0000256" key="6">
    <source>
        <dbReference type="ARBA" id="ARBA00022806"/>
    </source>
</evidence>
<evidence type="ECO:0000256" key="9">
    <source>
        <dbReference type="ARBA" id="ARBA00023235"/>
    </source>
</evidence>
<dbReference type="Gene3D" id="3.40.50.300">
    <property type="entry name" value="P-loop containing nucleotide triphosphate hydrolases"/>
    <property type="match status" value="2"/>
</dbReference>
<keyword evidence="6 17" id="KW-0347">Helicase</keyword>
<feature type="domain" description="Helicase C-terminal" evidence="16">
    <location>
        <begin position="830"/>
        <end position="980"/>
    </location>
</feature>
<keyword evidence="7" id="KW-0067">ATP-binding</keyword>
<feature type="compositionally biased region" description="Low complexity" evidence="13">
    <location>
        <begin position="390"/>
        <end position="403"/>
    </location>
</feature>
<dbReference type="GO" id="GO:0005737">
    <property type="term" value="C:cytoplasm"/>
    <property type="evidence" value="ECO:0007669"/>
    <property type="project" value="TreeGrafter"/>
</dbReference>
<dbReference type="Pfam" id="PF00270">
    <property type="entry name" value="DEAD"/>
    <property type="match status" value="1"/>
</dbReference>
<comment type="similarity">
    <text evidence="3">Belongs to the helicase family. RecQ subfamily.</text>
</comment>
<dbReference type="InterPro" id="IPR002464">
    <property type="entry name" value="DNA/RNA_helicase_DEAH_CS"/>
</dbReference>
<dbReference type="CDD" id="cd18794">
    <property type="entry name" value="SF2_C_RecQ"/>
    <property type="match status" value="1"/>
</dbReference>
<proteinExistence type="inferred from homology"/>
<dbReference type="InterPro" id="IPR001650">
    <property type="entry name" value="Helicase_C-like"/>
</dbReference>
<dbReference type="Gene3D" id="1.10.150.80">
    <property type="entry name" value="HRDC domain"/>
    <property type="match status" value="1"/>
</dbReference>
<feature type="region of interest" description="Disordered" evidence="13">
    <location>
        <begin position="1139"/>
        <end position="1172"/>
    </location>
</feature>
<dbReference type="Pfam" id="PF00570">
    <property type="entry name" value="HRDC"/>
    <property type="match status" value="1"/>
</dbReference>
<dbReference type="InterPro" id="IPR011545">
    <property type="entry name" value="DEAD/DEAH_box_helicase_dom"/>
</dbReference>
<dbReference type="InterPro" id="IPR010997">
    <property type="entry name" value="HRDC-like_sf"/>
</dbReference>
<feature type="region of interest" description="Disordered" evidence="13">
    <location>
        <begin position="224"/>
        <end position="267"/>
    </location>
</feature>
<keyword evidence="9" id="KW-0413">Isomerase</keyword>
<dbReference type="PROSITE" id="PS51194">
    <property type="entry name" value="HELICASE_CTER"/>
    <property type="match status" value="1"/>
</dbReference>
<feature type="region of interest" description="Disordered" evidence="13">
    <location>
        <begin position="333"/>
        <end position="411"/>
    </location>
</feature>
<dbReference type="EC" id="5.6.2.4" evidence="12"/>
<feature type="compositionally biased region" description="Low complexity" evidence="13">
    <location>
        <begin position="1348"/>
        <end position="1364"/>
    </location>
</feature>
<dbReference type="PANTHER" id="PTHR13710">
    <property type="entry name" value="DNA HELICASE RECQ FAMILY MEMBER"/>
    <property type="match status" value="1"/>
</dbReference>
<dbReference type="SMART" id="SM00956">
    <property type="entry name" value="RQC"/>
    <property type="match status" value="1"/>
</dbReference>
<dbReference type="InterPro" id="IPR014001">
    <property type="entry name" value="Helicase_ATP-bd"/>
</dbReference>
<dbReference type="InterPro" id="IPR018982">
    <property type="entry name" value="RQC_domain"/>
</dbReference>
<keyword evidence="5" id="KW-0378">Hydrolase</keyword>
<dbReference type="InterPro" id="IPR036388">
    <property type="entry name" value="WH-like_DNA-bd_sf"/>
</dbReference>
<dbReference type="Pfam" id="PF00271">
    <property type="entry name" value="Helicase_C"/>
    <property type="match status" value="1"/>
</dbReference>
<dbReference type="PROSITE" id="PS51192">
    <property type="entry name" value="HELICASE_ATP_BIND_1"/>
    <property type="match status" value="1"/>
</dbReference>
<feature type="region of interest" description="Disordered" evidence="13">
    <location>
        <begin position="42"/>
        <end position="208"/>
    </location>
</feature>
<dbReference type="InterPro" id="IPR027417">
    <property type="entry name" value="P-loop_NTPase"/>
</dbReference>
<dbReference type="GO" id="GO:0016787">
    <property type="term" value="F:hydrolase activity"/>
    <property type="evidence" value="ECO:0007669"/>
    <property type="project" value="UniProtKB-KW"/>
</dbReference>
<dbReference type="PROSITE" id="PS00690">
    <property type="entry name" value="DEAH_ATP_HELICASE"/>
    <property type="match status" value="1"/>
</dbReference>
<evidence type="ECO:0000256" key="2">
    <source>
        <dbReference type="ARBA" id="ARBA00004123"/>
    </source>
</evidence>
<name>A0A0F7SIJ5_PHARH</name>
<dbReference type="GO" id="GO:0000729">
    <property type="term" value="P:DNA double-strand break processing"/>
    <property type="evidence" value="ECO:0007669"/>
    <property type="project" value="UniProtKB-ARBA"/>
</dbReference>
<dbReference type="GO" id="GO:0000724">
    <property type="term" value="P:double-strand break repair via homologous recombination"/>
    <property type="evidence" value="ECO:0007669"/>
    <property type="project" value="UniProtKB-ARBA"/>
</dbReference>
<keyword evidence="10" id="KW-0539">Nucleus</keyword>
<evidence type="ECO:0000256" key="5">
    <source>
        <dbReference type="ARBA" id="ARBA00022801"/>
    </source>
</evidence>
<dbReference type="SUPFAM" id="SSF52540">
    <property type="entry name" value="P-loop containing nucleoside triphosphate hydrolases"/>
    <property type="match status" value="1"/>
</dbReference>
<evidence type="ECO:0000256" key="13">
    <source>
        <dbReference type="SAM" id="MobiDB-lite"/>
    </source>
</evidence>
<feature type="region of interest" description="Disordered" evidence="13">
    <location>
        <begin position="1310"/>
        <end position="1404"/>
    </location>
</feature>
<keyword evidence="8" id="KW-0238">DNA-binding</keyword>
<dbReference type="GO" id="GO:0043138">
    <property type="term" value="F:3'-5' DNA helicase activity"/>
    <property type="evidence" value="ECO:0007669"/>
    <property type="project" value="UniProtKB-EC"/>
</dbReference>
<dbReference type="Pfam" id="PF09382">
    <property type="entry name" value="RQC"/>
    <property type="match status" value="1"/>
</dbReference>
<protein>
    <recommendedName>
        <fullName evidence="12">DNA 3'-5' helicase</fullName>
        <ecNumber evidence="12">5.6.2.4</ecNumber>
    </recommendedName>
</protein>
<dbReference type="InterPro" id="IPR036390">
    <property type="entry name" value="WH_DNA-bd_sf"/>
</dbReference>
<evidence type="ECO:0000259" key="16">
    <source>
        <dbReference type="PROSITE" id="PS51194"/>
    </source>
</evidence>
<reference evidence="17" key="1">
    <citation type="submission" date="2014-08" db="EMBL/GenBank/DDBJ databases">
        <authorList>
            <person name="Sharma Rahul"/>
            <person name="Thines Marco"/>
        </authorList>
    </citation>
    <scope>NUCLEOTIDE SEQUENCE</scope>
</reference>
<dbReference type="SMART" id="SM00490">
    <property type="entry name" value="HELICc"/>
    <property type="match status" value="1"/>
</dbReference>
<dbReference type="GO" id="GO:0005634">
    <property type="term" value="C:nucleus"/>
    <property type="evidence" value="ECO:0007669"/>
    <property type="project" value="UniProtKB-SubCell"/>
</dbReference>
<dbReference type="SUPFAM" id="SSF47819">
    <property type="entry name" value="HRDC-like"/>
    <property type="match status" value="1"/>
</dbReference>
<evidence type="ECO:0000256" key="4">
    <source>
        <dbReference type="ARBA" id="ARBA00022741"/>
    </source>
</evidence>
<feature type="domain" description="Helicase ATP-binding" evidence="15">
    <location>
        <begin position="624"/>
        <end position="808"/>
    </location>
</feature>
<dbReference type="PANTHER" id="PTHR13710:SF153">
    <property type="entry name" value="RECQ-LIKE DNA HELICASE BLM"/>
    <property type="match status" value="1"/>
</dbReference>
<dbReference type="FunFam" id="3.40.50.300:FF:000340">
    <property type="entry name" value="Bloom syndrome, RecQ helicase"/>
    <property type="match status" value="1"/>
</dbReference>
<dbReference type="SUPFAM" id="SSF46785">
    <property type="entry name" value="Winged helix' DNA-binding domain"/>
    <property type="match status" value="1"/>
</dbReference>
<accession>A0A0F7SIJ5</accession>
<evidence type="ECO:0000256" key="7">
    <source>
        <dbReference type="ARBA" id="ARBA00022840"/>
    </source>
</evidence>
<feature type="compositionally biased region" description="Basic residues" evidence="13">
    <location>
        <begin position="1142"/>
        <end position="1160"/>
    </location>
</feature>
<dbReference type="InterPro" id="IPR032284">
    <property type="entry name" value="RecQ_Zn-bd"/>
</dbReference>
<comment type="catalytic activity">
    <reaction evidence="11">
        <text>Couples ATP hydrolysis with the unwinding of duplex DNA by translocating in the 3'-5' direction.</text>
        <dbReference type="EC" id="5.6.2.4"/>
    </reaction>
</comment>
<evidence type="ECO:0000256" key="11">
    <source>
        <dbReference type="ARBA" id="ARBA00034617"/>
    </source>
</evidence>
<evidence type="ECO:0000313" key="17">
    <source>
        <dbReference type="EMBL" id="CDZ97553.1"/>
    </source>
</evidence>
<feature type="compositionally biased region" description="Polar residues" evidence="13">
    <location>
        <begin position="101"/>
        <end position="111"/>
    </location>
</feature>
<feature type="compositionally biased region" description="Low complexity" evidence="13">
    <location>
        <begin position="17"/>
        <end position="27"/>
    </location>
</feature>
<dbReference type="GO" id="GO:0006260">
    <property type="term" value="P:DNA replication"/>
    <property type="evidence" value="ECO:0007669"/>
    <property type="project" value="InterPro"/>
</dbReference>
<evidence type="ECO:0000259" key="15">
    <source>
        <dbReference type="PROSITE" id="PS51192"/>
    </source>
</evidence>
<evidence type="ECO:0000256" key="3">
    <source>
        <dbReference type="ARBA" id="ARBA00005446"/>
    </source>
</evidence>
<dbReference type="GO" id="GO:0009378">
    <property type="term" value="F:four-way junction helicase activity"/>
    <property type="evidence" value="ECO:0007669"/>
    <property type="project" value="TreeGrafter"/>
</dbReference>
<dbReference type="Gene3D" id="1.10.10.10">
    <property type="entry name" value="Winged helix-like DNA-binding domain superfamily/Winged helix DNA-binding domain"/>
    <property type="match status" value="1"/>
</dbReference>
<dbReference type="InterPro" id="IPR002121">
    <property type="entry name" value="HRDC_dom"/>
</dbReference>
<evidence type="ECO:0000256" key="12">
    <source>
        <dbReference type="ARBA" id="ARBA00034808"/>
    </source>
</evidence>
<feature type="compositionally biased region" description="Polar residues" evidence="13">
    <location>
        <begin position="42"/>
        <end position="59"/>
    </location>
</feature>
<dbReference type="FunFam" id="3.40.50.300:FF:000296">
    <property type="entry name" value="ATP-dependent DNA helicase RecQ"/>
    <property type="match status" value="1"/>
</dbReference>
<evidence type="ECO:0000256" key="8">
    <source>
        <dbReference type="ARBA" id="ARBA00023125"/>
    </source>
</evidence>
<dbReference type="Pfam" id="PF16124">
    <property type="entry name" value="RecQ_Zn_bind"/>
    <property type="match status" value="1"/>
</dbReference>
<feature type="domain" description="HRDC" evidence="14">
    <location>
        <begin position="1229"/>
        <end position="1309"/>
    </location>
</feature>
<evidence type="ECO:0000256" key="10">
    <source>
        <dbReference type="ARBA" id="ARBA00023242"/>
    </source>
</evidence>
<feature type="region of interest" description="Disordered" evidence="13">
    <location>
        <begin position="1203"/>
        <end position="1229"/>
    </location>
</feature>
<comment type="subcellular location">
    <subcellularLocation>
        <location evidence="2">Nucleus</location>
    </subcellularLocation>
</comment>
<feature type="compositionally biased region" description="Polar residues" evidence="13">
    <location>
        <begin position="1310"/>
        <end position="1320"/>
    </location>
</feature>
<dbReference type="NCBIfam" id="TIGR00614">
    <property type="entry name" value="recQ_fam"/>
    <property type="match status" value="1"/>
</dbReference>
<feature type="compositionally biased region" description="Low complexity" evidence="13">
    <location>
        <begin position="339"/>
        <end position="367"/>
    </location>
</feature>
<dbReference type="GO" id="GO:0005524">
    <property type="term" value="F:ATP binding"/>
    <property type="evidence" value="ECO:0007669"/>
    <property type="project" value="UniProtKB-KW"/>
</dbReference>
<feature type="region of interest" description="Disordered" evidence="13">
    <location>
        <begin position="1"/>
        <end position="29"/>
    </location>
</feature>
<keyword evidence="4" id="KW-0547">Nucleotide-binding</keyword>
<dbReference type="InterPro" id="IPR044876">
    <property type="entry name" value="HRDC_dom_sf"/>
</dbReference>
<dbReference type="GO" id="GO:0003677">
    <property type="term" value="F:DNA binding"/>
    <property type="evidence" value="ECO:0007669"/>
    <property type="project" value="UniProtKB-KW"/>
</dbReference>